<keyword evidence="1" id="KW-0472">Membrane</keyword>
<name>A0ABW8HSR6_9BACL</name>
<accession>A0ABW8HSR6</accession>
<evidence type="ECO:0000313" key="3">
    <source>
        <dbReference type="Proteomes" id="UP001618531"/>
    </source>
</evidence>
<reference evidence="2 3" key="1">
    <citation type="submission" date="2024-11" db="EMBL/GenBank/DDBJ databases">
        <title>Identification and Characterization of a Novel Fosfomycin Bacillithiol Transferase FosB8 in Paenibacillus illinoisensis.</title>
        <authorList>
            <person name="Lu W."/>
        </authorList>
    </citation>
    <scope>NUCLEOTIDE SEQUENCE [LARGE SCALE GENOMIC DNA]</scope>
    <source>
        <strain evidence="2 3">WP77</strain>
    </source>
</reference>
<keyword evidence="1" id="KW-1133">Transmembrane helix</keyword>
<dbReference type="RefSeq" id="WP_402874553.1">
    <property type="nucleotide sequence ID" value="NZ_JBIYSL010000002.1"/>
</dbReference>
<organism evidence="2 3">
    <name type="scientific">Paenibacillus illinoisensis</name>
    <dbReference type="NCBI Taxonomy" id="59845"/>
    <lineage>
        <taxon>Bacteria</taxon>
        <taxon>Bacillati</taxon>
        <taxon>Bacillota</taxon>
        <taxon>Bacilli</taxon>
        <taxon>Bacillales</taxon>
        <taxon>Paenibacillaceae</taxon>
        <taxon>Paenibacillus</taxon>
    </lineage>
</organism>
<keyword evidence="3" id="KW-1185">Reference proteome</keyword>
<proteinExistence type="predicted"/>
<dbReference type="Proteomes" id="UP001618531">
    <property type="component" value="Unassembled WGS sequence"/>
</dbReference>
<evidence type="ECO:0000313" key="2">
    <source>
        <dbReference type="EMBL" id="MFK0522700.1"/>
    </source>
</evidence>
<dbReference type="EMBL" id="JBIYSL010000002">
    <property type="protein sequence ID" value="MFK0522700.1"/>
    <property type="molecule type" value="Genomic_DNA"/>
</dbReference>
<evidence type="ECO:0008006" key="4">
    <source>
        <dbReference type="Google" id="ProtNLM"/>
    </source>
</evidence>
<keyword evidence="1" id="KW-0812">Transmembrane</keyword>
<comment type="caution">
    <text evidence="2">The sequence shown here is derived from an EMBL/GenBank/DDBJ whole genome shotgun (WGS) entry which is preliminary data.</text>
</comment>
<evidence type="ECO:0000256" key="1">
    <source>
        <dbReference type="SAM" id="Phobius"/>
    </source>
</evidence>
<gene>
    <name evidence="2" type="ORF">ACINKY_10900</name>
</gene>
<sequence>MSEINQTDIKHAIHNNIKSSHSSVLFENVWEQYSNKKIRYKHKRIYRKGLIAACILGLLFFFVVFQTPVRAFIEQYLEIKIIKNVKNAEIGFSWADTAGDTRFKVSNKKEAEKSLGISIPWPHQLEKKSGEKEVWIRKKSDKPLGYDYFIRTQDRYYQVIANYNINRQPEFFAKTTDKVVVKELSIQGGSAKFITSTEFNHVPYIYLEKDNWKIVVIVTNHAKENIINEQEIQDLASSIK</sequence>
<protein>
    <recommendedName>
        <fullName evidence="4">DUF4367 domain-containing protein</fullName>
    </recommendedName>
</protein>
<feature type="transmembrane region" description="Helical" evidence="1">
    <location>
        <begin position="45"/>
        <end position="65"/>
    </location>
</feature>